<comment type="caution">
    <text evidence="5">The sequence shown here is derived from an EMBL/GenBank/DDBJ whole genome shotgun (WGS) entry which is preliminary data.</text>
</comment>
<dbReference type="GO" id="GO:0000287">
    <property type="term" value="F:magnesium ion binding"/>
    <property type="evidence" value="ECO:0007669"/>
    <property type="project" value="InterPro"/>
</dbReference>
<evidence type="ECO:0000256" key="1">
    <source>
        <dbReference type="ARBA" id="ARBA00013172"/>
    </source>
</evidence>
<keyword evidence="6" id="KW-1185">Reference proteome</keyword>
<dbReference type="GO" id="GO:0019878">
    <property type="term" value="P:lysine biosynthetic process via aminoadipic acid"/>
    <property type="evidence" value="ECO:0007669"/>
    <property type="project" value="TreeGrafter"/>
</dbReference>
<dbReference type="InterPro" id="IPR055066">
    <property type="entry name" value="AASDHPPT_N"/>
</dbReference>
<dbReference type="InterPro" id="IPR037143">
    <property type="entry name" value="4-PPantetheinyl_Trfase_dom_sf"/>
</dbReference>
<dbReference type="GO" id="GO:0008897">
    <property type="term" value="F:holo-[acyl-carrier-protein] synthase activity"/>
    <property type="evidence" value="ECO:0007669"/>
    <property type="project" value="UniProtKB-EC"/>
</dbReference>
<keyword evidence="2" id="KW-0808">Transferase</keyword>
<dbReference type="PANTHER" id="PTHR12215:SF10">
    <property type="entry name" value="L-AMINOADIPATE-SEMIALDEHYDE DEHYDROGENASE-PHOSPHOPANTETHEINYL TRANSFERASE"/>
    <property type="match status" value="1"/>
</dbReference>
<dbReference type="InterPro" id="IPR008278">
    <property type="entry name" value="4-PPantetheinyl_Trfase_dom"/>
</dbReference>
<proteinExistence type="predicted"/>
<evidence type="ECO:0000259" key="4">
    <source>
        <dbReference type="Pfam" id="PF22624"/>
    </source>
</evidence>
<dbReference type="EC" id="2.7.8.7" evidence="1"/>
<evidence type="ECO:0000259" key="3">
    <source>
        <dbReference type="Pfam" id="PF01648"/>
    </source>
</evidence>
<protein>
    <recommendedName>
        <fullName evidence="1">holo-[acyl-carrier-protein] synthase</fullName>
        <ecNumber evidence="1">2.7.8.7</ecNumber>
    </recommendedName>
</protein>
<reference evidence="5" key="1">
    <citation type="journal article" date="2020" name="New Phytol.">
        <title>Comparative genomics reveals dynamic genome evolution in host specialist ectomycorrhizal fungi.</title>
        <authorList>
            <person name="Lofgren L.A."/>
            <person name="Nguyen N.H."/>
            <person name="Vilgalys R."/>
            <person name="Ruytinx J."/>
            <person name="Liao H.L."/>
            <person name="Branco S."/>
            <person name="Kuo A."/>
            <person name="LaButti K."/>
            <person name="Lipzen A."/>
            <person name="Andreopoulos W."/>
            <person name="Pangilinan J."/>
            <person name="Riley R."/>
            <person name="Hundley H."/>
            <person name="Na H."/>
            <person name="Barry K."/>
            <person name="Grigoriev I.V."/>
            <person name="Stajich J.E."/>
            <person name="Kennedy P.G."/>
        </authorList>
    </citation>
    <scope>NUCLEOTIDE SEQUENCE</scope>
    <source>
        <strain evidence="5">DOB743</strain>
    </source>
</reference>
<sequence>MQVWNVIYDPLEFPDALYRSALPLVDQTAQSKITKFHRREDACRSLIGNLLPRVLLKKRGVDKDAMTFAATDTGKPYCTTPGIDPPLAFNVTHDEGVIAMAFGTGDLGPPAFSIGVDVMKLKIPPRTTFTEFVDIVNSQLTAREKSLILATEVTEEEAIRRFYWIWTLKEAYTKALGTGLGFDFRRIEYDVVEEKVTVDGEPARGWQFLRFELPQCGSNYVGFAAKFVGGRGTSISELSEGCLVCYDAVSFVNRAIEEMS</sequence>
<dbReference type="EMBL" id="JABBWD010000009">
    <property type="protein sequence ID" value="KAG1780232.1"/>
    <property type="molecule type" value="Genomic_DNA"/>
</dbReference>
<evidence type="ECO:0000313" key="6">
    <source>
        <dbReference type="Proteomes" id="UP000714275"/>
    </source>
</evidence>
<dbReference type="InterPro" id="IPR050559">
    <property type="entry name" value="P-Pant_transferase_sf"/>
</dbReference>
<dbReference type="AlphaFoldDB" id="A0A9P7A0N5"/>
<dbReference type="Proteomes" id="UP000714275">
    <property type="component" value="Unassembled WGS sequence"/>
</dbReference>
<feature type="domain" description="4'-phosphopantetheinyl transferase N-terminal" evidence="4">
    <location>
        <begin position="18"/>
        <end position="101"/>
    </location>
</feature>
<dbReference type="OrthoDB" id="26719at2759"/>
<dbReference type="SUPFAM" id="SSF56214">
    <property type="entry name" value="4'-phosphopantetheinyl transferase"/>
    <property type="match status" value="2"/>
</dbReference>
<name>A0A9P7A0N5_9AGAM</name>
<dbReference type="Pfam" id="PF22624">
    <property type="entry name" value="AASDHPPT_N"/>
    <property type="match status" value="1"/>
</dbReference>
<feature type="domain" description="4'-phosphopantetheinyl transferase" evidence="3">
    <location>
        <begin position="113"/>
        <end position="191"/>
    </location>
</feature>
<gene>
    <name evidence="5" type="ORF">EV702DRAFT_964306</name>
</gene>
<evidence type="ECO:0000313" key="5">
    <source>
        <dbReference type="EMBL" id="KAG1780232.1"/>
    </source>
</evidence>
<dbReference type="GO" id="GO:0005829">
    <property type="term" value="C:cytosol"/>
    <property type="evidence" value="ECO:0007669"/>
    <property type="project" value="TreeGrafter"/>
</dbReference>
<organism evidence="5 6">
    <name type="scientific">Suillus placidus</name>
    <dbReference type="NCBI Taxonomy" id="48579"/>
    <lineage>
        <taxon>Eukaryota</taxon>
        <taxon>Fungi</taxon>
        <taxon>Dikarya</taxon>
        <taxon>Basidiomycota</taxon>
        <taxon>Agaricomycotina</taxon>
        <taxon>Agaricomycetes</taxon>
        <taxon>Agaricomycetidae</taxon>
        <taxon>Boletales</taxon>
        <taxon>Suillineae</taxon>
        <taxon>Suillaceae</taxon>
        <taxon>Suillus</taxon>
    </lineage>
</organism>
<dbReference type="Pfam" id="PF01648">
    <property type="entry name" value="ACPS"/>
    <property type="match status" value="1"/>
</dbReference>
<dbReference type="Gene3D" id="3.90.470.20">
    <property type="entry name" value="4'-phosphopantetheinyl transferase domain"/>
    <property type="match status" value="2"/>
</dbReference>
<dbReference type="PANTHER" id="PTHR12215">
    <property type="entry name" value="PHOSPHOPANTETHEINE TRANSFERASE"/>
    <property type="match status" value="1"/>
</dbReference>
<evidence type="ECO:0000256" key="2">
    <source>
        <dbReference type="ARBA" id="ARBA00022679"/>
    </source>
</evidence>
<accession>A0A9P7A0N5</accession>